<organism evidence="1 2">
    <name type="scientific">Butyrivibrio proteoclasticus (strain ATCC 51982 / DSM 14932 / B316)</name>
    <name type="common">Clostridium proteoclasticum</name>
    <dbReference type="NCBI Taxonomy" id="515622"/>
    <lineage>
        <taxon>Bacteria</taxon>
        <taxon>Bacillati</taxon>
        <taxon>Bacillota</taxon>
        <taxon>Clostridia</taxon>
        <taxon>Lachnospirales</taxon>
        <taxon>Lachnospiraceae</taxon>
        <taxon>Butyrivibrio</taxon>
    </lineage>
</organism>
<reference evidence="1 2" key="1">
    <citation type="journal article" date="2010" name="PLoS ONE">
        <title>The glycobiome of the rumen bacterium Butyrivibrio proteoclasticus B316(T) highlights adaptation to a polysaccharide-rich environment.</title>
        <authorList>
            <person name="Kelly W.J."/>
            <person name="Leahy S.C."/>
            <person name="Altermann E."/>
            <person name="Yeoman C.J."/>
            <person name="Dunne J.C."/>
            <person name="Kong Z."/>
            <person name="Pacheco D.M."/>
            <person name="Li D."/>
            <person name="Noel S.J."/>
            <person name="Moon C.D."/>
            <person name="Cookson A.L."/>
            <person name="Attwood G.T."/>
        </authorList>
    </citation>
    <scope>NUCLEOTIDE SEQUENCE [LARGE SCALE GENOMIC DNA]</scope>
    <source>
        <strain evidence="2">ATCC 51982 / DSM 14932 / B316</strain>
    </source>
</reference>
<dbReference type="STRING" id="515622.bpr_I0417"/>
<evidence type="ECO:0008006" key="3">
    <source>
        <dbReference type="Google" id="ProtNLM"/>
    </source>
</evidence>
<evidence type="ECO:0000313" key="2">
    <source>
        <dbReference type="Proteomes" id="UP000001299"/>
    </source>
</evidence>
<dbReference type="eggNOG" id="COG1247">
    <property type="taxonomic scope" value="Bacteria"/>
</dbReference>
<dbReference type="AlphaFoldDB" id="E0RZG8"/>
<dbReference type="HOGENOM" id="CLU_047383_0_0_9"/>
<name>E0RZG8_BUTPB</name>
<dbReference type="Proteomes" id="UP000001299">
    <property type="component" value="Chromosome 1"/>
</dbReference>
<dbReference type="KEGG" id="bpb:bpr_I0417"/>
<evidence type="ECO:0000313" key="1">
    <source>
        <dbReference type="EMBL" id="ADL33165.1"/>
    </source>
</evidence>
<sequence>MNYDDKYIIRLAEMADVDGIMCFIDEYWKKGHILGNNKEFFLYEHADQDRINFLLAIDRKSKEIEGILGFLPASHDASTFDIWTGIWKVRDGVLPLLGMELYKRLPQMVGARTILGVGDSQTTTGPLLRKLTKTFNTWRMRHFYYLADRNDFFIADVKDKYIQEPKYISRVAKVKKIDDISETQEYVNFYDHGVVPYKDLSYINHRYFKHPIYNYDVYGIQLDDSKALIVIRKQEYEQRSVVRIVDYIGEQICFSGINSFIRELLSENDCEYVDFYTYGFQYEYIFEAGFTERMENDSIVIPDYFNPFERRNVEIWVSGNVETGLFTKADGDQDRPN</sequence>
<gene>
    <name evidence="1" type="ordered locus">bpr_I0417</name>
</gene>
<accession>E0RZG8</accession>
<keyword evidence="2" id="KW-1185">Reference proteome</keyword>
<dbReference type="EMBL" id="CP001810">
    <property type="protein sequence ID" value="ADL33165.1"/>
    <property type="molecule type" value="Genomic_DNA"/>
</dbReference>
<proteinExistence type="predicted"/>
<protein>
    <recommendedName>
        <fullName evidence="3">N-acetyltransferase domain-containing protein</fullName>
    </recommendedName>
</protein>